<dbReference type="AlphaFoldDB" id="A0A8T3D6T6"/>
<proteinExistence type="predicted"/>
<protein>
    <submittedName>
        <fullName evidence="1">Uncharacterized protein</fullName>
    </submittedName>
</protein>
<dbReference type="EMBL" id="JAERUA010000013">
    <property type="protein sequence ID" value="KAI1891317.1"/>
    <property type="molecule type" value="Genomic_DNA"/>
</dbReference>
<evidence type="ECO:0000313" key="1">
    <source>
        <dbReference type="EMBL" id="KAI1891317.1"/>
    </source>
</evidence>
<gene>
    <name evidence="1" type="ORF">AGOR_G00142550</name>
</gene>
<organism evidence="1 2">
    <name type="scientific">Albula goreensis</name>
    <dbReference type="NCBI Taxonomy" id="1534307"/>
    <lineage>
        <taxon>Eukaryota</taxon>
        <taxon>Metazoa</taxon>
        <taxon>Chordata</taxon>
        <taxon>Craniata</taxon>
        <taxon>Vertebrata</taxon>
        <taxon>Euteleostomi</taxon>
        <taxon>Actinopterygii</taxon>
        <taxon>Neopterygii</taxon>
        <taxon>Teleostei</taxon>
        <taxon>Albuliformes</taxon>
        <taxon>Albulidae</taxon>
        <taxon>Albula</taxon>
    </lineage>
</organism>
<name>A0A8T3D6T6_9TELE</name>
<dbReference type="Proteomes" id="UP000829720">
    <property type="component" value="Unassembled WGS sequence"/>
</dbReference>
<reference evidence="1" key="1">
    <citation type="submission" date="2021-01" db="EMBL/GenBank/DDBJ databases">
        <authorList>
            <person name="Zahm M."/>
            <person name="Roques C."/>
            <person name="Cabau C."/>
            <person name="Klopp C."/>
            <person name="Donnadieu C."/>
            <person name="Jouanno E."/>
            <person name="Lampietro C."/>
            <person name="Louis A."/>
            <person name="Herpin A."/>
            <person name="Echchiki A."/>
            <person name="Berthelot C."/>
            <person name="Parey E."/>
            <person name="Roest-Crollius H."/>
            <person name="Braasch I."/>
            <person name="Postlethwait J."/>
            <person name="Bobe J."/>
            <person name="Montfort J."/>
            <person name="Bouchez O."/>
            <person name="Begum T."/>
            <person name="Mejri S."/>
            <person name="Adams A."/>
            <person name="Chen W.-J."/>
            <person name="Guiguen Y."/>
        </authorList>
    </citation>
    <scope>NUCLEOTIDE SEQUENCE</scope>
    <source>
        <tissue evidence="1">Blood</tissue>
    </source>
</reference>
<accession>A0A8T3D6T6</accession>
<sequence length="93" mass="10444">MVFPCTGQQLTSASRSPVRRRCDGVANSRKRLCCRIFTHLGVKRGPHWLGSCDSRSQWHSTSRPAACGFSRYTLTLPWFPGEGKPSHPNLTQE</sequence>
<comment type="caution">
    <text evidence="1">The sequence shown here is derived from an EMBL/GenBank/DDBJ whole genome shotgun (WGS) entry which is preliminary data.</text>
</comment>
<evidence type="ECO:0000313" key="2">
    <source>
        <dbReference type="Proteomes" id="UP000829720"/>
    </source>
</evidence>
<keyword evidence="2" id="KW-1185">Reference proteome</keyword>